<evidence type="ECO:0000313" key="6">
    <source>
        <dbReference type="EMBL" id="MCA9727886.1"/>
    </source>
</evidence>
<sequence>MATEKAANLRNLSDAELERRLTELSEERFNLRFRNSMKQLENPLLIRENRRTIARVKTVLAERRRAAQAPAAK</sequence>
<dbReference type="InterPro" id="IPR050063">
    <property type="entry name" value="Ribosomal_protein_uL29"/>
</dbReference>
<dbReference type="Gene3D" id="1.10.287.310">
    <property type="match status" value="1"/>
</dbReference>
<protein>
    <recommendedName>
        <fullName evidence="4 5">Large ribosomal subunit protein uL29</fullName>
    </recommendedName>
</protein>
<proteinExistence type="inferred from homology"/>
<dbReference type="GO" id="GO:0022625">
    <property type="term" value="C:cytosolic large ribosomal subunit"/>
    <property type="evidence" value="ECO:0007669"/>
    <property type="project" value="TreeGrafter"/>
</dbReference>
<evidence type="ECO:0000256" key="3">
    <source>
        <dbReference type="ARBA" id="ARBA00023274"/>
    </source>
</evidence>
<dbReference type="PANTHER" id="PTHR10916:SF0">
    <property type="entry name" value="LARGE RIBOSOMAL SUBUNIT PROTEIN UL29C"/>
    <property type="match status" value="1"/>
</dbReference>
<gene>
    <name evidence="5 6" type="primary">rpmC</name>
    <name evidence="6" type="ORF">KC729_09405</name>
</gene>
<evidence type="ECO:0000256" key="2">
    <source>
        <dbReference type="ARBA" id="ARBA00022980"/>
    </source>
</evidence>
<evidence type="ECO:0000256" key="5">
    <source>
        <dbReference type="HAMAP-Rule" id="MF_00374"/>
    </source>
</evidence>
<dbReference type="CDD" id="cd00427">
    <property type="entry name" value="Ribosomal_L29_HIP"/>
    <property type="match status" value="1"/>
</dbReference>
<dbReference type="HAMAP" id="MF_00374">
    <property type="entry name" value="Ribosomal_uL29"/>
    <property type="match status" value="1"/>
</dbReference>
<comment type="similarity">
    <text evidence="1 5">Belongs to the universal ribosomal protein uL29 family.</text>
</comment>
<accession>A0A956RNT5</accession>
<dbReference type="GO" id="GO:0006412">
    <property type="term" value="P:translation"/>
    <property type="evidence" value="ECO:0007669"/>
    <property type="project" value="UniProtKB-UniRule"/>
</dbReference>
<dbReference type="SUPFAM" id="SSF46561">
    <property type="entry name" value="Ribosomal protein L29 (L29p)"/>
    <property type="match status" value="1"/>
</dbReference>
<evidence type="ECO:0000313" key="7">
    <source>
        <dbReference type="Proteomes" id="UP000697710"/>
    </source>
</evidence>
<keyword evidence="3 5" id="KW-0687">Ribonucleoprotein</keyword>
<dbReference type="FunFam" id="1.10.287.310:FF:000001">
    <property type="entry name" value="50S ribosomal protein L29"/>
    <property type="match status" value="1"/>
</dbReference>
<keyword evidence="2 5" id="KW-0689">Ribosomal protein</keyword>
<reference evidence="6" key="2">
    <citation type="journal article" date="2021" name="Microbiome">
        <title>Successional dynamics and alternative stable states in a saline activated sludge microbial community over 9 years.</title>
        <authorList>
            <person name="Wang Y."/>
            <person name="Ye J."/>
            <person name="Ju F."/>
            <person name="Liu L."/>
            <person name="Boyd J.A."/>
            <person name="Deng Y."/>
            <person name="Parks D.H."/>
            <person name="Jiang X."/>
            <person name="Yin X."/>
            <person name="Woodcroft B.J."/>
            <person name="Tyson G.W."/>
            <person name="Hugenholtz P."/>
            <person name="Polz M.F."/>
            <person name="Zhang T."/>
        </authorList>
    </citation>
    <scope>NUCLEOTIDE SEQUENCE</scope>
    <source>
        <strain evidence="6">HKST-UBA01</strain>
    </source>
</reference>
<name>A0A956RNT5_UNCEI</name>
<dbReference type="EMBL" id="JAGQHR010000255">
    <property type="protein sequence ID" value="MCA9727886.1"/>
    <property type="molecule type" value="Genomic_DNA"/>
</dbReference>
<evidence type="ECO:0000256" key="4">
    <source>
        <dbReference type="ARBA" id="ARBA00035204"/>
    </source>
</evidence>
<dbReference type="PANTHER" id="PTHR10916">
    <property type="entry name" value="60S RIBOSOMAL PROTEIN L35/50S RIBOSOMAL PROTEIN L29"/>
    <property type="match status" value="1"/>
</dbReference>
<reference evidence="6" key="1">
    <citation type="submission" date="2020-04" db="EMBL/GenBank/DDBJ databases">
        <authorList>
            <person name="Zhang T."/>
        </authorList>
    </citation>
    <scope>NUCLEOTIDE SEQUENCE</scope>
    <source>
        <strain evidence="6">HKST-UBA01</strain>
    </source>
</reference>
<dbReference type="InterPro" id="IPR036049">
    <property type="entry name" value="Ribosomal_uL29_sf"/>
</dbReference>
<dbReference type="InterPro" id="IPR001854">
    <property type="entry name" value="Ribosomal_uL29"/>
</dbReference>
<dbReference type="Proteomes" id="UP000697710">
    <property type="component" value="Unassembled WGS sequence"/>
</dbReference>
<dbReference type="NCBIfam" id="TIGR00012">
    <property type="entry name" value="L29"/>
    <property type="match status" value="1"/>
</dbReference>
<evidence type="ECO:0000256" key="1">
    <source>
        <dbReference type="ARBA" id="ARBA00009254"/>
    </source>
</evidence>
<organism evidence="6 7">
    <name type="scientific">Eiseniibacteriota bacterium</name>
    <dbReference type="NCBI Taxonomy" id="2212470"/>
    <lineage>
        <taxon>Bacteria</taxon>
        <taxon>Candidatus Eiseniibacteriota</taxon>
    </lineage>
</organism>
<dbReference type="AlphaFoldDB" id="A0A956RNT5"/>
<comment type="caution">
    <text evidence="6">The sequence shown here is derived from an EMBL/GenBank/DDBJ whole genome shotgun (WGS) entry which is preliminary data.</text>
</comment>
<dbReference type="GO" id="GO:0003735">
    <property type="term" value="F:structural constituent of ribosome"/>
    <property type="evidence" value="ECO:0007669"/>
    <property type="project" value="InterPro"/>
</dbReference>
<dbReference type="Pfam" id="PF00831">
    <property type="entry name" value="Ribosomal_L29"/>
    <property type="match status" value="1"/>
</dbReference>